<dbReference type="EMBL" id="JAACJM010000067">
    <property type="protein sequence ID" value="KAF5352142.1"/>
    <property type="molecule type" value="Genomic_DNA"/>
</dbReference>
<dbReference type="Proteomes" id="UP000559256">
    <property type="component" value="Unassembled WGS sequence"/>
</dbReference>
<protein>
    <submittedName>
        <fullName evidence="2">Uncharacterized protein</fullName>
    </submittedName>
</protein>
<sequence length="174" mass="19281">MSTSPRTTIAIMLRLQSPRPPTGKSVCPPTTHIDYRRSHGPPPPPPSPSPLRTPSPTGKSVPLPSPSRLPTNLSLFYRLRGFRAKSLPLFTPPSLSLSHLSLQNHPNTLNGIAVRQRQRQWIPENVTVAVGMGEGRKIRTVRFTHTTFNEMNDCVLGVDEDLFDEADSDWKEAG</sequence>
<evidence type="ECO:0000313" key="3">
    <source>
        <dbReference type="Proteomes" id="UP000559256"/>
    </source>
</evidence>
<evidence type="ECO:0000313" key="2">
    <source>
        <dbReference type="EMBL" id="KAF5352142.1"/>
    </source>
</evidence>
<name>A0A8H5D1X3_9AGAR</name>
<gene>
    <name evidence="2" type="ORF">D9758_009244</name>
</gene>
<reference evidence="2 3" key="1">
    <citation type="journal article" date="2020" name="ISME J.">
        <title>Uncovering the hidden diversity of litter-decomposition mechanisms in mushroom-forming fungi.</title>
        <authorList>
            <person name="Floudas D."/>
            <person name="Bentzer J."/>
            <person name="Ahren D."/>
            <person name="Johansson T."/>
            <person name="Persson P."/>
            <person name="Tunlid A."/>
        </authorList>
    </citation>
    <scope>NUCLEOTIDE SEQUENCE [LARGE SCALE GENOMIC DNA]</scope>
    <source>
        <strain evidence="2 3">CBS 291.85</strain>
    </source>
</reference>
<feature type="compositionally biased region" description="Pro residues" evidence="1">
    <location>
        <begin position="40"/>
        <end position="53"/>
    </location>
</feature>
<comment type="caution">
    <text evidence="2">The sequence shown here is derived from an EMBL/GenBank/DDBJ whole genome shotgun (WGS) entry which is preliminary data.</text>
</comment>
<dbReference type="AlphaFoldDB" id="A0A8H5D1X3"/>
<feature type="region of interest" description="Disordered" evidence="1">
    <location>
        <begin position="13"/>
        <end position="67"/>
    </location>
</feature>
<evidence type="ECO:0000256" key="1">
    <source>
        <dbReference type="SAM" id="MobiDB-lite"/>
    </source>
</evidence>
<keyword evidence="3" id="KW-1185">Reference proteome</keyword>
<organism evidence="2 3">
    <name type="scientific">Tetrapyrgos nigripes</name>
    <dbReference type="NCBI Taxonomy" id="182062"/>
    <lineage>
        <taxon>Eukaryota</taxon>
        <taxon>Fungi</taxon>
        <taxon>Dikarya</taxon>
        <taxon>Basidiomycota</taxon>
        <taxon>Agaricomycotina</taxon>
        <taxon>Agaricomycetes</taxon>
        <taxon>Agaricomycetidae</taxon>
        <taxon>Agaricales</taxon>
        <taxon>Marasmiineae</taxon>
        <taxon>Marasmiaceae</taxon>
        <taxon>Tetrapyrgos</taxon>
    </lineage>
</organism>
<proteinExistence type="predicted"/>
<accession>A0A8H5D1X3</accession>